<keyword evidence="4 8" id="KW-0297">G-protein coupled receptor</keyword>
<feature type="transmembrane region" description="Helical" evidence="10">
    <location>
        <begin position="45"/>
        <end position="72"/>
    </location>
</feature>
<protein>
    <recommendedName>
        <fullName evidence="11">G-protein coupled receptors family 1 profile domain-containing protein</fullName>
    </recommendedName>
</protein>
<accession>A0A7M6DQ53</accession>
<dbReference type="CDD" id="cd00637">
    <property type="entry name" value="7tm_classA_rhodopsin-like"/>
    <property type="match status" value="1"/>
</dbReference>
<keyword evidence="13" id="KW-1185">Reference proteome</keyword>
<dbReference type="PROSITE" id="PS00237">
    <property type="entry name" value="G_PROTEIN_RECEP_F1_1"/>
    <property type="match status" value="1"/>
</dbReference>
<feature type="transmembrane region" description="Helical" evidence="10">
    <location>
        <begin position="307"/>
        <end position="328"/>
    </location>
</feature>
<dbReference type="PRINTS" id="PR00237">
    <property type="entry name" value="GPCRRHODOPSN"/>
</dbReference>
<dbReference type="GeneID" id="136812863"/>
<keyword evidence="3 10" id="KW-1133">Transmembrane helix</keyword>
<evidence type="ECO:0000256" key="1">
    <source>
        <dbReference type="ARBA" id="ARBA00004141"/>
    </source>
</evidence>
<dbReference type="Pfam" id="PF00001">
    <property type="entry name" value="7tm_1"/>
    <property type="match status" value="1"/>
</dbReference>
<reference evidence="12" key="1">
    <citation type="submission" date="2021-01" db="UniProtKB">
        <authorList>
            <consortium name="EnsemblMetazoa"/>
        </authorList>
    </citation>
    <scope>IDENTIFICATION</scope>
</reference>
<evidence type="ECO:0000256" key="6">
    <source>
        <dbReference type="ARBA" id="ARBA00023170"/>
    </source>
</evidence>
<comment type="subcellular location">
    <subcellularLocation>
        <location evidence="1">Membrane</location>
        <topology evidence="1">Multi-pass membrane protein</topology>
    </subcellularLocation>
</comment>
<evidence type="ECO:0000259" key="11">
    <source>
        <dbReference type="PROSITE" id="PS50262"/>
    </source>
</evidence>
<dbReference type="InterPro" id="IPR017452">
    <property type="entry name" value="GPCR_Rhodpsn_7TM"/>
</dbReference>
<dbReference type="GO" id="GO:0004930">
    <property type="term" value="F:G protein-coupled receptor activity"/>
    <property type="evidence" value="ECO:0007669"/>
    <property type="project" value="UniProtKB-KW"/>
</dbReference>
<dbReference type="Gene3D" id="1.20.1070.10">
    <property type="entry name" value="Rhodopsin 7-helix transmembrane proteins"/>
    <property type="match status" value="1"/>
</dbReference>
<evidence type="ECO:0000256" key="9">
    <source>
        <dbReference type="SAM" id="MobiDB-lite"/>
    </source>
</evidence>
<name>A0A7M6DQ53_9CNID</name>
<feature type="domain" description="G-protein coupled receptors family 1 profile" evidence="11">
    <location>
        <begin position="64"/>
        <end position="328"/>
    </location>
</feature>
<dbReference type="RefSeq" id="XP_066925490.1">
    <property type="nucleotide sequence ID" value="XM_067069389.1"/>
</dbReference>
<evidence type="ECO:0000313" key="13">
    <source>
        <dbReference type="Proteomes" id="UP000594262"/>
    </source>
</evidence>
<evidence type="ECO:0000256" key="10">
    <source>
        <dbReference type="SAM" id="Phobius"/>
    </source>
</evidence>
<dbReference type="Proteomes" id="UP000594262">
    <property type="component" value="Unplaced"/>
</dbReference>
<keyword evidence="6 8" id="KW-0675">Receptor</keyword>
<dbReference type="GO" id="GO:0016020">
    <property type="term" value="C:membrane"/>
    <property type="evidence" value="ECO:0007669"/>
    <property type="project" value="UniProtKB-SubCell"/>
</dbReference>
<feature type="region of interest" description="Disordered" evidence="9">
    <location>
        <begin position="423"/>
        <end position="444"/>
    </location>
</feature>
<evidence type="ECO:0000256" key="3">
    <source>
        <dbReference type="ARBA" id="ARBA00022989"/>
    </source>
</evidence>
<feature type="transmembrane region" description="Helical" evidence="10">
    <location>
        <begin position="270"/>
        <end position="295"/>
    </location>
</feature>
<keyword evidence="5 10" id="KW-0472">Membrane</keyword>
<dbReference type="InterPro" id="IPR000276">
    <property type="entry name" value="GPCR_Rhodpsn"/>
</dbReference>
<feature type="compositionally biased region" description="Polar residues" evidence="9">
    <location>
        <begin position="429"/>
        <end position="441"/>
    </location>
</feature>
<sequence>MFESSQPFHNTMTTVVNTTLATITPSNQTTNGTALPPGNNRLNPYAVIFVEVICILVFFLGIVGNSLVLIVFGYRWKKLKLFEIFMMNLAFADLIGTIVIPLKMLLELMELSFISIGHTGCKIISFLPMTTITVSSLTLLIISLDRYIIVRWPLRKPIEGWQIALTLFLTWTFAAGLSFIYLLGDRIMLYDNPKDHLPDIHFCRNFMPLHENATHIVVAFFIQLVIPLLAMSVLYSLIAVELRRVATCHLFSQNEREVGIRLKRNRKATFLFVTIVAVFYIFVLPSNIFFLMYILKAIPHDNVPKLFLIYTLLQMILMFNSCVNPVIYSNLHTSFRRSTLKLFCSCIFKRFKNYDWEGMGGSLRSVMRKSSRSVRSSFQSSRDLMSSMRRKSAESIYKRRQSAESLFKRRQSTDSVNNNIALTIRDRSLPNSTQPSPSQFSGKFRASPEFERCMIRNLQNQKKHNRLKSDDCFSSSDDVFEEVRSPMLQKDFPSPKYMTREKKRKVLNSLHEQTTLEEVL</sequence>
<evidence type="ECO:0000256" key="8">
    <source>
        <dbReference type="RuleBase" id="RU000688"/>
    </source>
</evidence>
<evidence type="ECO:0000256" key="4">
    <source>
        <dbReference type="ARBA" id="ARBA00023040"/>
    </source>
</evidence>
<feature type="transmembrane region" description="Helical" evidence="10">
    <location>
        <begin position="84"/>
        <end position="103"/>
    </location>
</feature>
<dbReference type="EnsemblMetazoa" id="CLYHEMT021452.1">
    <property type="protein sequence ID" value="CLYHEMP021452.1"/>
    <property type="gene ID" value="CLYHEMG021452"/>
</dbReference>
<organism evidence="12 13">
    <name type="scientific">Clytia hemisphaerica</name>
    <dbReference type="NCBI Taxonomy" id="252671"/>
    <lineage>
        <taxon>Eukaryota</taxon>
        <taxon>Metazoa</taxon>
        <taxon>Cnidaria</taxon>
        <taxon>Hydrozoa</taxon>
        <taxon>Hydroidolina</taxon>
        <taxon>Leptothecata</taxon>
        <taxon>Obeliida</taxon>
        <taxon>Clytiidae</taxon>
        <taxon>Clytia</taxon>
    </lineage>
</organism>
<feature type="region of interest" description="Disordered" evidence="9">
    <location>
        <begin position="377"/>
        <end position="396"/>
    </location>
</feature>
<dbReference type="PROSITE" id="PS50262">
    <property type="entry name" value="G_PROTEIN_RECEP_F1_2"/>
    <property type="match status" value="1"/>
</dbReference>
<dbReference type="OrthoDB" id="6022589at2759"/>
<feature type="transmembrane region" description="Helical" evidence="10">
    <location>
        <begin position="123"/>
        <end position="142"/>
    </location>
</feature>
<evidence type="ECO:0000256" key="7">
    <source>
        <dbReference type="ARBA" id="ARBA00023224"/>
    </source>
</evidence>
<evidence type="ECO:0000256" key="2">
    <source>
        <dbReference type="ARBA" id="ARBA00022692"/>
    </source>
</evidence>
<feature type="transmembrane region" description="Helical" evidence="10">
    <location>
        <begin position="216"/>
        <end position="240"/>
    </location>
</feature>
<evidence type="ECO:0000313" key="12">
    <source>
        <dbReference type="EnsemblMetazoa" id="CLYHEMP021452.1"/>
    </source>
</evidence>
<comment type="similarity">
    <text evidence="8">Belongs to the G-protein coupled receptor 1 family.</text>
</comment>
<proteinExistence type="inferred from homology"/>
<dbReference type="PANTHER" id="PTHR24238">
    <property type="entry name" value="G-PROTEIN COUPLED RECEPTOR"/>
    <property type="match status" value="1"/>
</dbReference>
<keyword evidence="2 8" id="KW-0812">Transmembrane</keyword>
<dbReference type="SUPFAM" id="SSF81321">
    <property type="entry name" value="Family A G protein-coupled receptor-like"/>
    <property type="match status" value="1"/>
</dbReference>
<keyword evidence="7 8" id="KW-0807">Transducer</keyword>
<dbReference type="AlphaFoldDB" id="A0A7M6DQ53"/>
<evidence type="ECO:0000256" key="5">
    <source>
        <dbReference type="ARBA" id="ARBA00023136"/>
    </source>
</evidence>
<feature type="transmembrane region" description="Helical" evidence="10">
    <location>
        <begin position="163"/>
        <end position="184"/>
    </location>
</feature>